<proteinExistence type="predicted"/>
<dbReference type="GO" id="GO:0000159">
    <property type="term" value="C:protein phosphatase type 2A complex"/>
    <property type="evidence" value="ECO:0007669"/>
    <property type="project" value="InterPro"/>
</dbReference>
<dbReference type="InterPro" id="IPR016024">
    <property type="entry name" value="ARM-type_fold"/>
</dbReference>
<gene>
    <name evidence="1" type="ORF">SteCoe_35801</name>
</gene>
<dbReference type="AlphaFoldDB" id="A0A1R2ARS9"/>
<dbReference type="SUPFAM" id="SSF48371">
    <property type="entry name" value="ARM repeat"/>
    <property type="match status" value="1"/>
</dbReference>
<dbReference type="PANTHER" id="PTHR10257">
    <property type="entry name" value="SERINE/THREONINE PROTEIN PHOSPHATASE 2A PP2A REGULATORY SUBUNIT B"/>
    <property type="match status" value="1"/>
</dbReference>
<dbReference type="GO" id="GO:0019888">
    <property type="term" value="F:protein phosphatase regulator activity"/>
    <property type="evidence" value="ECO:0007669"/>
    <property type="project" value="InterPro"/>
</dbReference>
<dbReference type="PANTHER" id="PTHR10257:SF3">
    <property type="entry name" value="SERINE_THREONINE-PROTEIN PHOSPHATASE 2A 56 KDA REGULATORY SUBUNIT GAMMA ISOFORM"/>
    <property type="match status" value="1"/>
</dbReference>
<keyword evidence="2" id="KW-1185">Reference proteome</keyword>
<sequence>MNASSRKIIRKVINNYLLSVIYEDDNVYGVNEILEMLLSVVIGYTVPLIKEHIDFFNNILIPLHKVRTLYLFQISLLNCSILFMIKDKILPVNFCQGLLRYWPVGDSDKEIMFINEVNEVIGLCDMNLIETIVIKLFKSVIIKELFDA</sequence>
<dbReference type="EMBL" id="MPUH01001560">
    <property type="protein sequence ID" value="OMJ67120.1"/>
    <property type="molecule type" value="Genomic_DNA"/>
</dbReference>
<evidence type="ECO:0000313" key="1">
    <source>
        <dbReference type="EMBL" id="OMJ67120.1"/>
    </source>
</evidence>
<dbReference type="OrthoDB" id="10264446at2759"/>
<dbReference type="InterPro" id="IPR011989">
    <property type="entry name" value="ARM-like"/>
</dbReference>
<dbReference type="Gene3D" id="1.25.10.10">
    <property type="entry name" value="Leucine-rich Repeat Variant"/>
    <property type="match status" value="1"/>
</dbReference>
<dbReference type="Pfam" id="PF01603">
    <property type="entry name" value="B56"/>
    <property type="match status" value="1"/>
</dbReference>
<name>A0A1R2ARS9_9CILI</name>
<dbReference type="GO" id="GO:0007165">
    <property type="term" value="P:signal transduction"/>
    <property type="evidence" value="ECO:0007669"/>
    <property type="project" value="InterPro"/>
</dbReference>
<reference evidence="1 2" key="1">
    <citation type="submission" date="2016-11" db="EMBL/GenBank/DDBJ databases">
        <title>The macronuclear genome of Stentor coeruleus: a giant cell with tiny introns.</title>
        <authorList>
            <person name="Slabodnick M."/>
            <person name="Ruby J.G."/>
            <person name="Reiff S.B."/>
            <person name="Swart E.C."/>
            <person name="Gosai S."/>
            <person name="Prabakaran S."/>
            <person name="Witkowska E."/>
            <person name="Larue G.E."/>
            <person name="Fisher S."/>
            <person name="Freeman R.M."/>
            <person name="Gunawardena J."/>
            <person name="Chu W."/>
            <person name="Stover N.A."/>
            <person name="Gregory B.D."/>
            <person name="Nowacki M."/>
            <person name="Derisi J."/>
            <person name="Roy S.W."/>
            <person name="Marshall W.F."/>
            <person name="Sood P."/>
        </authorList>
    </citation>
    <scope>NUCLEOTIDE SEQUENCE [LARGE SCALE GENOMIC DNA]</scope>
    <source>
        <strain evidence="1">WM001</strain>
    </source>
</reference>
<dbReference type="Proteomes" id="UP000187209">
    <property type="component" value="Unassembled WGS sequence"/>
</dbReference>
<organism evidence="1 2">
    <name type="scientific">Stentor coeruleus</name>
    <dbReference type="NCBI Taxonomy" id="5963"/>
    <lineage>
        <taxon>Eukaryota</taxon>
        <taxon>Sar</taxon>
        <taxon>Alveolata</taxon>
        <taxon>Ciliophora</taxon>
        <taxon>Postciliodesmatophora</taxon>
        <taxon>Heterotrichea</taxon>
        <taxon>Heterotrichida</taxon>
        <taxon>Stentoridae</taxon>
        <taxon>Stentor</taxon>
    </lineage>
</organism>
<protein>
    <submittedName>
        <fullName evidence="1">Uncharacterized protein</fullName>
    </submittedName>
</protein>
<evidence type="ECO:0000313" key="2">
    <source>
        <dbReference type="Proteomes" id="UP000187209"/>
    </source>
</evidence>
<comment type="caution">
    <text evidence="1">The sequence shown here is derived from an EMBL/GenBank/DDBJ whole genome shotgun (WGS) entry which is preliminary data.</text>
</comment>
<dbReference type="InterPro" id="IPR002554">
    <property type="entry name" value="PP2A_B56"/>
</dbReference>
<accession>A0A1R2ARS9</accession>